<dbReference type="EMBL" id="BAABKP010000002">
    <property type="protein sequence ID" value="GAA4795891.1"/>
    <property type="molecule type" value="Genomic_DNA"/>
</dbReference>
<name>A0ABP9BHZ1_9MICC</name>
<evidence type="ECO:0000313" key="1">
    <source>
        <dbReference type="EMBL" id="GAA4795891.1"/>
    </source>
</evidence>
<sequence length="104" mass="11092">MVRSPEAGVITFSGTVVDRQVMTVEHPDGHKSSFEPVTDTLPVGTEVQAGQIIAQLDQEVAHCQPAACLHWGVRQGPDDYVNPLLFLGLADPSVLLPIGDDFAA</sequence>
<reference evidence="2" key="1">
    <citation type="journal article" date="2019" name="Int. J. Syst. Evol. Microbiol.">
        <title>The Global Catalogue of Microorganisms (GCM) 10K type strain sequencing project: providing services to taxonomists for standard genome sequencing and annotation.</title>
        <authorList>
            <consortium name="The Broad Institute Genomics Platform"/>
            <consortium name="The Broad Institute Genome Sequencing Center for Infectious Disease"/>
            <person name="Wu L."/>
            <person name="Ma J."/>
        </authorList>
    </citation>
    <scope>NUCLEOTIDE SEQUENCE [LARGE SCALE GENOMIC DNA]</scope>
    <source>
        <strain evidence="2">JCM 18541</strain>
    </source>
</reference>
<proteinExistence type="predicted"/>
<comment type="caution">
    <text evidence="1">The sequence shown here is derived from an EMBL/GenBank/DDBJ whole genome shotgun (WGS) entry which is preliminary data.</text>
</comment>
<organism evidence="1 2">
    <name type="scientific">Rothia endophytica</name>
    <dbReference type="NCBI Taxonomy" id="1324766"/>
    <lineage>
        <taxon>Bacteria</taxon>
        <taxon>Bacillati</taxon>
        <taxon>Actinomycetota</taxon>
        <taxon>Actinomycetes</taxon>
        <taxon>Micrococcales</taxon>
        <taxon>Micrococcaceae</taxon>
        <taxon>Rothia</taxon>
    </lineage>
</organism>
<evidence type="ECO:0008006" key="3">
    <source>
        <dbReference type="Google" id="ProtNLM"/>
    </source>
</evidence>
<evidence type="ECO:0000313" key="2">
    <source>
        <dbReference type="Proteomes" id="UP001500187"/>
    </source>
</evidence>
<dbReference type="InterPro" id="IPR011055">
    <property type="entry name" value="Dup_hybrid_motif"/>
</dbReference>
<accession>A0ABP9BHZ1</accession>
<dbReference type="Gene3D" id="2.70.70.10">
    <property type="entry name" value="Glucose Permease (Domain IIA)"/>
    <property type="match status" value="1"/>
</dbReference>
<keyword evidence="2" id="KW-1185">Reference proteome</keyword>
<dbReference type="Proteomes" id="UP001500187">
    <property type="component" value="Unassembled WGS sequence"/>
</dbReference>
<protein>
    <recommendedName>
        <fullName evidence="3">Peptidase M23 domain-containing protein</fullName>
    </recommendedName>
</protein>
<gene>
    <name evidence="1" type="ORF">GCM10023352_13960</name>
</gene>